<feature type="transmembrane region" description="Helical" evidence="6">
    <location>
        <begin position="764"/>
        <end position="781"/>
    </location>
</feature>
<dbReference type="Proteomes" id="UP000190961">
    <property type="component" value="Unassembled WGS sequence"/>
</dbReference>
<evidence type="ECO:0000313" key="9">
    <source>
        <dbReference type="EMBL" id="SKC86772.1"/>
    </source>
</evidence>
<dbReference type="InterPro" id="IPR050250">
    <property type="entry name" value="Macrolide_Exporter_MacB"/>
</dbReference>
<evidence type="ECO:0000256" key="4">
    <source>
        <dbReference type="ARBA" id="ARBA00022989"/>
    </source>
</evidence>
<dbReference type="Pfam" id="PF12704">
    <property type="entry name" value="MacB_PCD"/>
    <property type="match status" value="2"/>
</dbReference>
<dbReference type="GO" id="GO:0005886">
    <property type="term" value="C:plasma membrane"/>
    <property type="evidence" value="ECO:0007669"/>
    <property type="project" value="UniProtKB-SubCell"/>
</dbReference>
<dbReference type="PROSITE" id="PS51257">
    <property type="entry name" value="PROKAR_LIPOPROTEIN"/>
    <property type="match status" value="1"/>
</dbReference>
<feature type="transmembrane region" description="Helical" evidence="6">
    <location>
        <begin position="677"/>
        <end position="701"/>
    </location>
</feature>
<dbReference type="RefSeq" id="WP_079689737.1">
    <property type="nucleotide sequence ID" value="NZ_FUZU01000004.1"/>
</dbReference>
<keyword evidence="10" id="KW-1185">Reference proteome</keyword>
<evidence type="ECO:0000259" key="7">
    <source>
        <dbReference type="Pfam" id="PF02687"/>
    </source>
</evidence>
<evidence type="ECO:0000256" key="6">
    <source>
        <dbReference type="SAM" id="Phobius"/>
    </source>
</evidence>
<dbReference type="InterPro" id="IPR025857">
    <property type="entry name" value="MacB_PCD"/>
</dbReference>
<feature type="transmembrane region" description="Helical" evidence="6">
    <location>
        <begin position="732"/>
        <end position="752"/>
    </location>
</feature>
<name>A0A1T5MF03_9BACT</name>
<keyword evidence="5 6" id="KW-0472">Membrane</keyword>
<dbReference type="GO" id="GO:0022857">
    <property type="term" value="F:transmembrane transporter activity"/>
    <property type="evidence" value="ECO:0007669"/>
    <property type="project" value="TreeGrafter"/>
</dbReference>
<evidence type="ECO:0000256" key="3">
    <source>
        <dbReference type="ARBA" id="ARBA00022692"/>
    </source>
</evidence>
<evidence type="ECO:0000256" key="2">
    <source>
        <dbReference type="ARBA" id="ARBA00022475"/>
    </source>
</evidence>
<proteinExistence type="predicted"/>
<dbReference type="Pfam" id="PF02687">
    <property type="entry name" value="FtsX"/>
    <property type="match status" value="2"/>
</dbReference>
<feature type="transmembrane region" description="Helical" evidence="6">
    <location>
        <begin position="293"/>
        <end position="315"/>
    </location>
</feature>
<feature type="transmembrane region" description="Helical" evidence="6">
    <location>
        <begin position="344"/>
        <end position="367"/>
    </location>
</feature>
<dbReference type="OrthoDB" id="5933722at2"/>
<gene>
    <name evidence="9" type="ORF">SAMN05660236_5250</name>
</gene>
<evidence type="ECO:0000259" key="8">
    <source>
        <dbReference type="Pfam" id="PF12704"/>
    </source>
</evidence>
<feature type="transmembrane region" description="Helical" evidence="6">
    <location>
        <begin position="387"/>
        <end position="411"/>
    </location>
</feature>
<feature type="transmembrane region" description="Helical" evidence="6">
    <location>
        <begin position="21"/>
        <end position="41"/>
    </location>
</feature>
<feature type="domain" description="ABC3 transporter permease C-terminal" evidence="7">
    <location>
        <begin position="680"/>
        <end position="793"/>
    </location>
</feature>
<dbReference type="AlphaFoldDB" id="A0A1T5MF03"/>
<keyword evidence="4 6" id="KW-1133">Transmembrane helix</keyword>
<dbReference type="PANTHER" id="PTHR30572:SF18">
    <property type="entry name" value="ABC-TYPE MACROLIDE FAMILY EXPORT SYSTEM PERMEASE COMPONENT 2"/>
    <property type="match status" value="1"/>
</dbReference>
<feature type="transmembrane region" description="Helical" evidence="6">
    <location>
        <begin position="432"/>
        <end position="456"/>
    </location>
</feature>
<dbReference type="EMBL" id="FUZU01000004">
    <property type="protein sequence ID" value="SKC86772.1"/>
    <property type="molecule type" value="Genomic_DNA"/>
</dbReference>
<protein>
    <submittedName>
        <fullName evidence="9">Putative ABC transport system permease protein</fullName>
    </submittedName>
</protein>
<accession>A0A1T5MF03</accession>
<comment type="subcellular location">
    <subcellularLocation>
        <location evidence="1">Cell membrane</location>
        <topology evidence="1">Multi-pass membrane protein</topology>
    </subcellularLocation>
</comment>
<evidence type="ECO:0000313" key="10">
    <source>
        <dbReference type="Proteomes" id="UP000190961"/>
    </source>
</evidence>
<dbReference type="STRING" id="688867.SAMN05660236_5250"/>
<dbReference type="InterPro" id="IPR003838">
    <property type="entry name" value="ABC3_permease_C"/>
</dbReference>
<reference evidence="9 10" key="1">
    <citation type="submission" date="2017-02" db="EMBL/GenBank/DDBJ databases">
        <authorList>
            <person name="Peterson S.W."/>
        </authorList>
    </citation>
    <scope>NUCLEOTIDE SEQUENCE [LARGE SCALE GENOMIC DNA]</scope>
    <source>
        <strain evidence="9 10">DSM 25262</strain>
    </source>
</reference>
<keyword evidence="3 6" id="KW-0812">Transmembrane</keyword>
<evidence type="ECO:0000256" key="5">
    <source>
        <dbReference type="ARBA" id="ARBA00023136"/>
    </source>
</evidence>
<feature type="domain" description="MacB-like periplasmic core" evidence="8">
    <location>
        <begin position="443"/>
        <end position="631"/>
    </location>
</feature>
<feature type="domain" description="MacB-like periplasmic core" evidence="8">
    <location>
        <begin position="20"/>
        <end position="236"/>
    </location>
</feature>
<keyword evidence="2" id="KW-1003">Cell membrane</keyword>
<evidence type="ECO:0000256" key="1">
    <source>
        <dbReference type="ARBA" id="ARBA00004651"/>
    </source>
</evidence>
<organism evidence="9 10">
    <name type="scientific">Ohtaekwangia koreensis</name>
    <dbReference type="NCBI Taxonomy" id="688867"/>
    <lineage>
        <taxon>Bacteria</taxon>
        <taxon>Pseudomonadati</taxon>
        <taxon>Bacteroidota</taxon>
        <taxon>Cytophagia</taxon>
        <taxon>Cytophagales</taxon>
        <taxon>Fulvivirgaceae</taxon>
        <taxon>Ohtaekwangia</taxon>
    </lineage>
</organism>
<sequence>MLKNYFKIALRNILKHKFFSLINILGMTIGVTACLLIILYVSDELSYDKFHAKADRMYQVGLHGKIAGQEIYTSTTCPPLSAALVSEIPEIDESTRLDGYGLTAVKYNEKAFTEEKLFYADSNFFEFFSFELLEGERKTALKEPNSIVFTTDLAKKYFGNEPALGKLVTVGSDGATYKVTGIAANAPTNSHVIFSALVSASSAEHLKSTVWLNNGMYTYFTLNKNASLESATEKFSELVVKYVGPEIERFMGTSLKQMKEQGGAYGYFAEKVTDIHLRSKAQHTIEPPGNITYVYFFAGIGGFIIIIACINFMNLSTARSAGRAKEVGLRKTLGSLRGQMIAQFLAESMIYSLITIVLALGACYILLPFFNTLSGKQLDMTIFMTPAFIAGIIALVLFVGLIAGSYPAFYLTSFNAVEVLKGKVRAGMKSGGVRSTLVVCQFALSIFLIIFTTIVYQQITFMQERNMGIDKHNVVVIRNAGRLGNNRESFKNSLNDLTGIVKSSYTNNNFPGVNNTTVFKSPSSDQDHIMGLYYADYDHMDVLKFELKEGRYFSKDFPSDSSGIILNEAAVKEFGYTNPLEEEVLYNDNGTPERFRIIGVYKDFNFESLKIKVRPLAIMLTKNANQLMVRYDGNSKDAIASIGKLWKTQAPNEPFDYNFLDENFDELFRVEQRMGQVFSVFSGLAIFIACLGLFALAAFTAEQRTKEIGIRKALGASPIGLVILLSKEFTKLVIIAFIPAAVAAWFIVNNWLSGFEYRVDINPWIFIGSGLVAIFIAWLTVSYQSIKAAATNPVNSLRYE</sequence>
<dbReference type="PANTHER" id="PTHR30572">
    <property type="entry name" value="MEMBRANE COMPONENT OF TRANSPORTER-RELATED"/>
    <property type="match status" value="1"/>
</dbReference>
<feature type="domain" description="ABC3 transporter permease C-terminal" evidence="7">
    <location>
        <begin position="300"/>
        <end position="415"/>
    </location>
</feature>